<protein>
    <submittedName>
        <fullName evidence="1">Uncharacterized protein</fullName>
    </submittedName>
</protein>
<organism evidence="1 2">
    <name type="scientific">Pseudogemmobacter faecipullorum</name>
    <dbReference type="NCBI Taxonomy" id="2755041"/>
    <lineage>
        <taxon>Bacteria</taxon>
        <taxon>Pseudomonadati</taxon>
        <taxon>Pseudomonadota</taxon>
        <taxon>Alphaproteobacteria</taxon>
        <taxon>Rhodobacterales</taxon>
        <taxon>Paracoccaceae</taxon>
        <taxon>Pseudogemmobacter</taxon>
    </lineage>
</organism>
<comment type="caution">
    <text evidence="1">The sequence shown here is derived from an EMBL/GenBank/DDBJ whole genome shotgun (WGS) entry which is preliminary data.</text>
</comment>
<reference evidence="1 2" key="1">
    <citation type="submission" date="2020-07" db="EMBL/GenBank/DDBJ databases">
        <title>Pseudogemmobacter sp. nov., isolated from poultry manure in Taiwan.</title>
        <authorList>
            <person name="Lin S.-Y."/>
            <person name="Tang Y.-S."/>
            <person name="Young C.-C."/>
        </authorList>
    </citation>
    <scope>NUCLEOTIDE SEQUENCE [LARGE SCALE GENOMIC DNA]</scope>
    <source>
        <strain evidence="1 2">CC-YST710</strain>
    </source>
</reference>
<dbReference type="Proteomes" id="UP001198571">
    <property type="component" value="Unassembled WGS sequence"/>
</dbReference>
<gene>
    <name evidence="1" type="ORF">H0485_20300</name>
</gene>
<proteinExistence type="predicted"/>
<dbReference type="RefSeq" id="WP_226937738.1">
    <property type="nucleotide sequence ID" value="NZ_JACDXX010000041.1"/>
</dbReference>
<evidence type="ECO:0000313" key="2">
    <source>
        <dbReference type="Proteomes" id="UP001198571"/>
    </source>
</evidence>
<keyword evidence="2" id="KW-1185">Reference proteome</keyword>
<dbReference type="EMBL" id="JACDXX010000041">
    <property type="protein sequence ID" value="MCB5412315.1"/>
    <property type="molecule type" value="Genomic_DNA"/>
</dbReference>
<accession>A0ABS8CSD5</accession>
<name>A0ABS8CSD5_9RHOB</name>
<sequence length="261" mass="29317">MMKSVASLWIGNRLGPIELASIRSFQRQGHVFTLFAYEPLENCPEDVILRDAREILDIGRIVLHQKTQSSALHSDLFRYALIAKTDFLWTDLDIVALRPFDFPSDYIFGYEDHGKLNGAVLKLPQQSPALAKLMEIHAGTRGLPPHVEGLRKLKLRLRNLISGGLPITRWPWGSIGPRLITLELRASGEISHALPIPAFYSLPMDQAGRFADPAGYSAAEAPSEAYGLHLWASKLTRYVNEKYDGAFPKDSFVNKVLHDDW</sequence>
<evidence type="ECO:0000313" key="1">
    <source>
        <dbReference type="EMBL" id="MCB5412315.1"/>
    </source>
</evidence>